<organism evidence="4 5">
    <name type="scientific">Candidatus Gottesmanbacteria bacterium CG1_02_37_22</name>
    <dbReference type="NCBI Taxonomy" id="1805209"/>
    <lineage>
        <taxon>Bacteria</taxon>
        <taxon>Candidatus Gottesmaniibacteriota</taxon>
    </lineage>
</organism>
<evidence type="ECO:0000313" key="5">
    <source>
        <dbReference type="Proteomes" id="UP000183120"/>
    </source>
</evidence>
<keyword evidence="1" id="KW-0175">Coiled coil</keyword>
<name>A0A1J4TNQ9_9BACT</name>
<accession>A0A1J4TNQ9</accession>
<protein>
    <recommendedName>
        <fullName evidence="3">DUF5660 domain-containing protein</fullName>
    </recommendedName>
</protein>
<dbReference type="AlphaFoldDB" id="A0A1J4TNQ9"/>
<feature type="domain" description="DUF5660" evidence="3">
    <location>
        <begin position="89"/>
        <end position="195"/>
    </location>
</feature>
<feature type="region of interest" description="Disordered" evidence="2">
    <location>
        <begin position="1"/>
        <end position="28"/>
    </location>
</feature>
<evidence type="ECO:0000313" key="4">
    <source>
        <dbReference type="EMBL" id="OIO13466.1"/>
    </source>
</evidence>
<comment type="caution">
    <text evidence="4">The sequence shown here is derived from an EMBL/GenBank/DDBJ whole genome shotgun (WGS) entry which is preliminary data.</text>
</comment>
<proteinExistence type="predicted"/>
<evidence type="ECO:0000259" key="3">
    <source>
        <dbReference type="Pfam" id="PF18904"/>
    </source>
</evidence>
<reference evidence="4 5" key="1">
    <citation type="journal article" date="2016" name="Environ. Microbiol.">
        <title>Genomic resolution of a cold subsurface aquifer community provides metabolic insights for novel microbes adapted to high CO concentrations.</title>
        <authorList>
            <person name="Probst A.J."/>
            <person name="Castelle C.J."/>
            <person name="Singh A."/>
            <person name="Brown C.T."/>
            <person name="Anantharaman K."/>
            <person name="Sharon I."/>
            <person name="Hug L.A."/>
            <person name="Burstein D."/>
            <person name="Emerson J.B."/>
            <person name="Thomas B.C."/>
            <person name="Banfield J.F."/>
        </authorList>
    </citation>
    <scope>NUCLEOTIDE SEQUENCE [LARGE SCALE GENOMIC DNA]</scope>
    <source>
        <strain evidence="4">CG1_02_37_22</strain>
    </source>
</reference>
<dbReference type="Proteomes" id="UP000183120">
    <property type="component" value="Unassembled WGS sequence"/>
</dbReference>
<dbReference type="InterPro" id="IPR043719">
    <property type="entry name" value="DUF5660"/>
</dbReference>
<dbReference type="Pfam" id="PF18904">
    <property type="entry name" value="DUF5660"/>
    <property type="match status" value="1"/>
</dbReference>
<evidence type="ECO:0000256" key="1">
    <source>
        <dbReference type="SAM" id="Coils"/>
    </source>
</evidence>
<feature type="compositionally biased region" description="Basic and acidic residues" evidence="2">
    <location>
        <begin position="18"/>
        <end position="28"/>
    </location>
</feature>
<evidence type="ECO:0000256" key="2">
    <source>
        <dbReference type="SAM" id="MobiDB-lite"/>
    </source>
</evidence>
<feature type="coiled-coil region" evidence="1">
    <location>
        <begin position="89"/>
        <end position="116"/>
    </location>
</feature>
<gene>
    <name evidence="4" type="ORF">AUJ73_03785</name>
</gene>
<dbReference type="EMBL" id="MNUY01000058">
    <property type="protein sequence ID" value="OIO13466.1"/>
    <property type="molecule type" value="Genomic_DNA"/>
</dbReference>
<sequence length="195" mass="22706">MATKSIPKSGFNPWGNDSPEKLKDDSDSKIGFKQQIKGLVNPGGMFEMLIGKKPSVESSYKESREKIRRPQKETLIFSRQIQEKDKNIQKETQEVLNNLKQQITLLEKSEKSLTNEISKIKVDQIPNKTGIYYLRYFEWLIGIIKQLRMKIDESQAWLNTFNSRKKKKIGYWKMYKKHGTSFGLSHERSLSTQTG</sequence>